<organism evidence="1 2">
    <name type="scientific">Providencia rustigianii</name>
    <dbReference type="NCBI Taxonomy" id="158850"/>
    <lineage>
        <taxon>Bacteria</taxon>
        <taxon>Pseudomonadati</taxon>
        <taxon>Pseudomonadota</taxon>
        <taxon>Gammaproteobacteria</taxon>
        <taxon>Enterobacterales</taxon>
        <taxon>Morganellaceae</taxon>
        <taxon>Providencia</taxon>
    </lineage>
</organism>
<dbReference type="EMBL" id="UGUA01000002">
    <property type="protein sequence ID" value="SUC35272.1"/>
    <property type="molecule type" value="Genomic_DNA"/>
</dbReference>
<protein>
    <recommendedName>
        <fullName evidence="3">Ribbon-helix-helix protein CopG domain-containing protein</fullName>
    </recommendedName>
</protein>
<evidence type="ECO:0000313" key="2">
    <source>
        <dbReference type="Proteomes" id="UP000255129"/>
    </source>
</evidence>
<name>A0A379G334_9GAMM</name>
<evidence type="ECO:0008006" key="3">
    <source>
        <dbReference type="Google" id="ProtNLM"/>
    </source>
</evidence>
<sequence length="63" mass="7254">MAQEKNITRSRLPRTEGNKKLIPMRLFETENNALELLAEKESRSKSAMARMIFLEGLKSFKGN</sequence>
<reference evidence="1 2" key="1">
    <citation type="submission" date="2018-06" db="EMBL/GenBank/DDBJ databases">
        <authorList>
            <consortium name="Pathogen Informatics"/>
            <person name="Doyle S."/>
        </authorList>
    </citation>
    <scope>NUCLEOTIDE SEQUENCE [LARGE SCALE GENOMIC DNA]</scope>
    <source>
        <strain evidence="1 2">NCTC12026</strain>
    </source>
</reference>
<proteinExistence type="predicted"/>
<dbReference type="AlphaFoldDB" id="A0A379G334"/>
<evidence type="ECO:0000313" key="1">
    <source>
        <dbReference type="EMBL" id="SUC35272.1"/>
    </source>
</evidence>
<gene>
    <name evidence="1" type="ORF">NCTC12026_01658</name>
</gene>
<accession>A0A379G334</accession>
<dbReference type="RefSeq" id="WP_115164233.1">
    <property type="nucleotide sequence ID" value="NZ_UGUA01000002.1"/>
</dbReference>
<dbReference type="Proteomes" id="UP000255129">
    <property type="component" value="Unassembled WGS sequence"/>
</dbReference>